<feature type="domain" description="FATC" evidence="15">
    <location>
        <begin position="2790"/>
        <end position="2822"/>
    </location>
</feature>
<feature type="domain" description="PI3K/PI4K catalytic" evidence="13">
    <location>
        <begin position="2468"/>
        <end position="2779"/>
    </location>
</feature>
<dbReference type="SMART" id="SM01343">
    <property type="entry name" value="FATC"/>
    <property type="match status" value="1"/>
</dbReference>
<dbReference type="InterPro" id="IPR044107">
    <property type="entry name" value="PIKKc_ATM"/>
</dbReference>
<dbReference type="Pfam" id="PF11640">
    <property type="entry name" value="TAN"/>
    <property type="match status" value="1"/>
</dbReference>
<evidence type="ECO:0000313" key="16">
    <source>
        <dbReference type="EnsemblMetazoa" id="AALFPA23_010743.P15096"/>
    </source>
</evidence>
<comment type="subcellular location">
    <subcellularLocation>
        <location evidence="1 12">Nucleus</location>
    </subcellularLocation>
</comment>
<keyword evidence="5 12" id="KW-0808">Transferase</keyword>
<comment type="catalytic activity">
    <reaction evidence="11 12">
        <text>L-threonyl-[protein] + ATP = O-phospho-L-threonyl-[protein] + ADP + H(+)</text>
        <dbReference type="Rhea" id="RHEA:46608"/>
        <dbReference type="Rhea" id="RHEA-COMP:11060"/>
        <dbReference type="Rhea" id="RHEA-COMP:11605"/>
        <dbReference type="ChEBI" id="CHEBI:15378"/>
        <dbReference type="ChEBI" id="CHEBI:30013"/>
        <dbReference type="ChEBI" id="CHEBI:30616"/>
        <dbReference type="ChEBI" id="CHEBI:61977"/>
        <dbReference type="ChEBI" id="CHEBI:456216"/>
        <dbReference type="EC" id="2.7.11.1"/>
    </reaction>
</comment>
<evidence type="ECO:0000256" key="10">
    <source>
        <dbReference type="ARBA" id="ARBA00023242"/>
    </source>
</evidence>
<keyword evidence="4 12" id="KW-0723">Serine/threonine-protein kinase</keyword>
<evidence type="ECO:0000259" key="14">
    <source>
        <dbReference type="PROSITE" id="PS51189"/>
    </source>
</evidence>
<proteinExistence type="inferred from homology"/>
<comment type="similarity">
    <text evidence="2 12">Belongs to the PI3/PI4-kinase family. ATM subfamily.</text>
</comment>
<reference evidence="17" key="1">
    <citation type="journal article" date="2015" name="Proc. Natl. Acad. Sci. U.S.A.">
        <title>Genome sequence of the Asian Tiger mosquito, Aedes albopictus, reveals insights into its biology, genetics, and evolution.</title>
        <authorList>
            <person name="Chen X.G."/>
            <person name="Jiang X."/>
            <person name="Gu J."/>
            <person name="Xu M."/>
            <person name="Wu Y."/>
            <person name="Deng Y."/>
            <person name="Zhang C."/>
            <person name="Bonizzoni M."/>
            <person name="Dermauw W."/>
            <person name="Vontas J."/>
            <person name="Armbruster P."/>
            <person name="Huang X."/>
            <person name="Yang Y."/>
            <person name="Zhang H."/>
            <person name="He W."/>
            <person name="Peng H."/>
            <person name="Liu Y."/>
            <person name="Wu K."/>
            <person name="Chen J."/>
            <person name="Lirakis M."/>
            <person name="Topalis P."/>
            <person name="Van Leeuwen T."/>
            <person name="Hall A.B."/>
            <person name="Jiang X."/>
            <person name="Thorpe C."/>
            <person name="Mueller R.L."/>
            <person name="Sun C."/>
            <person name="Waterhouse R.M."/>
            <person name="Yan G."/>
            <person name="Tu Z.J."/>
            <person name="Fang X."/>
            <person name="James A.A."/>
        </authorList>
    </citation>
    <scope>NUCLEOTIDE SEQUENCE [LARGE SCALE GENOMIC DNA]</scope>
    <source>
        <strain evidence="17">Foshan</strain>
    </source>
</reference>
<dbReference type="PROSITE" id="PS50290">
    <property type="entry name" value="PI3_4_KINASE_3"/>
    <property type="match status" value="1"/>
</dbReference>
<keyword evidence="7 12" id="KW-0227">DNA damage</keyword>
<evidence type="ECO:0000256" key="5">
    <source>
        <dbReference type="ARBA" id="ARBA00022679"/>
    </source>
</evidence>
<dbReference type="InterPro" id="IPR021668">
    <property type="entry name" value="TAN"/>
</dbReference>
<dbReference type="SUPFAM" id="SSF56112">
    <property type="entry name" value="Protein kinase-like (PK-like)"/>
    <property type="match status" value="1"/>
</dbReference>
<evidence type="ECO:0000256" key="6">
    <source>
        <dbReference type="ARBA" id="ARBA00022741"/>
    </source>
</evidence>
<dbReference type="PANTHER" id="PTHR37079">
    <property type="entry name" value="SERINE/THREONINE-PROTEIN KINASE ATM"/>
    <property type="match status" value="1"/>
</dbReference>
<keyword evidence="6 12" id="KW-0547">Nucleotide-binding</keyword>
<dbReference type="InterPro" id="IPR011009">
    <property type="entry name" value="Kinase-like_dom_sf"/>
</dbReference>
<dbReference type="EC" id="2.7.11.1" evidence="3 12"/>
<keyword evidence="10 12" id="KW-0539">Nucleus</keyword>
<evidence type="ECO:0000259" key="15">
    <source>
        <dbReference type="PROSITE" id="PS51190"/>
    </source>
</evidence>
<evidence type="ECO:0000256" key="8">
    <source>
        <dbReference type="ARBA" id="ARBA00022777"/>
    </source>
</evidence>
<keyword evidence="9 12" id="KW-0067">ATP-binding</keyword>
<evidence type="ECO:0000256" key="3">
    <source>
        <dbReference type="ARBA" id="ARBA00012513"/>
    </source>
</evidence>
<dbReference type="Pfam" id="PF02259">
    <property type="entry name" value="FAT"/>
    <property type="match status" value="1"/>
</dbReference>
<dbReference type="RefSeq" id="XP_062707346.1">
    <property type="nucleotide sequence ID" value="XM_062851362.1"/>
</dbReference>
<dbReference type="PROSITE" id="PS00915">
    <property type="entry name" value="PI3_4_KINASE_1"/>
    <property type="match status" value="1"/>
</dbReference>
<dbReference type="SUPFAM" id="SSF48371">
    <property type="entry name" value="ARM repeat"/>
    <property type="match status" value="1"/>
</dbReference>
<protein>
    <recommendedName>
        <fullName evidence="3 12">non-specific serine/threonine protein kinase</fullName>
        <ecNumber evidence="3 12">2.7.11.1</ecNumber>
    </recommendedName>
</protein>
<dbReference type="EnsemblMetazoa" id="AALFPA23_010743.R15096">
    <property type="protein sequence ID" value="AALFPA23_010743.P15096"/>
    <property type="gene ID" value="AALFPA23_010743"/>
</dbReference>
<dbReference type="InterPro" id="IPR036940">
    <property type="entry name" value="PI3/4_kinase_cat_sf"/>
</dbReference>
<dbReference type="CDD" id="cd05171">
    <property type="entry name" value="PIKKc_ATM"/>
    <property type="match status" value="1"/>
</dbReference>
<dbReference type="Proteomes" id="UP000069940">
    <property type="component" value="Unassembled WGS sequence"/>
</dbReference>
<sequence>MSSLSTLDRDLCGILAEMRSDKITQRQKAFEKLELILVNREEDILRYMAEQKFDTSWHDMLEAAHHGAQKQNRKMVEPGATSGGESKSYIYIKVIQKVIDLAMNRTRPEITFSELIKRSIDVLGDSSMLQYFGVCYLQVLHKHVLSSKWDLTVITYDEWISILDRCFDLYDDGRVAKQNVVGCLSLAIRKSLENCSVQCYFVKFLDRLARIINGSERGKMQNELLRIGYSCALSLAVDYRYEVCNFTEQVSQRVVKAYEARMDEELKSVLFRMMHLTVIVHSPEKSFSEWRSNQNLSHAANKADYFKSLRNFYFIVGSELKAHTSASYSSSGREVPFLEGFIGLAARLCYVMFWNDEVWNQTEADDEVSVKKIKRSNKLQGLMDLVDENSSQPNWRWLIIMAEIIKRCPDVLGEVDYQPLLNLLSVVQPKLSQHSQLDALRVCCGALLRFEKSDAFSKSTIINSEFCMELWHKIIESSFRCCTSNNKSAADHHLLLQLLISNRKYPSIAFLSGVLQAFYTYSIERTNINVGTIRTIINAVPLEAIGNVQEVVEKLLNYLFPKTRETIAKGILHNKEMLDMKLLAKISVLCSVTKHHKSNDNAEPDCFGESLPSSEGKYIEDDETIRKVEEDILLKSVEKLLVFRATQPNIPETTDTDVFYNIHEHNFEMLCASLNFEKHTLPAENDALGKGLNNIIGDVELYLAILNDLLLHNALGKDSFEKCMITKKIAFKVQELELGFERLRSLTPVELSEMSSRLLTIFQGPYDERINGMLKASNFTSMFKWMFRNIRTAPERNSRTIEALKTADLNREQSNQHNLLLILAHYMNYNGVNTDEVKAFLDEIDFNVASSLDLFHIFGVCKVLLKQRSTFFCAEWILAYIKDICRTHHTNNAMTEAIVDLFSDIVVFVSPHDSLFNDTNTVLLSFIRKANKRNYSVGLQRRIYDQVKYLIKAYPDYYESHEPIYARMISLIEAPHFAIKISAVENMLYLFDDAWAFTTDTITADFYRFQLKLYKSLAYGLDDLLSKDEKENLISAYLQLICGTISKSYCLRKRATLNLVEHACLCKLTQHKIHTIAKLLKTVMSFDTAGLIQEYMEDILDMWISKGYKLASFPWYFTNCGSLDEFIKKYQFDIAFAILSNKPSDLAQYCEIIKRTQSDVMKSISTRCFAFLVPKLANCDKMSEAYQQITARMQPILQGHVDLRQLNFQNQSALNVVQWVVEQLQDEALMADLFGREVLVAEDKCVLDFENFERCLDYLRSLVSATSKQPLFTILCTKHPAVVEQLLMHFKSKMFQSDVTEQKMILFFQYSMVIDHLVDYFCQHRSTDLKEFLARDICYFLSNTMVCSKSLQLPVVNCLLKFLQQIVPTCAEYVRPHLNILAASLIAVHDQHPCGRIVAKLLKVLELIVLEHQALFGDAIKKLNYFPEHEDFKDLREALEKMKESQFQLSLAEDIDRIVELPQRKYGELITLYNFLATKKSEMRDICAELESSNGFSESCAKNSILRLINTLLSEIQNSCNEKHTIVALRCLGEIGPIDLSTMLLKSDVQTEIYTNLKDAEAAVHQFVRVVLLQLNDLLVTKDTRVVQKATQVCYHLLANRDYRKMAASLRTLYPYTTLAENNSPIFVRPSDNATLGSLCGVIDSASGYASFVLALSAALLDSLQDTVIKALTDVETNFAAKMIPMLVQIMLSFKDVGLNYDIGNFVNNFFLKFADNSTPVGSMTKSSEAIHLMLAIVECIRMNNQNHPKHSIQLNWLQIAAASLHCQAYFKAILYGELWCMGQRDEGADSDAINRNPQLMSIMKAAHLSVGIEDAAKAFLDPLHSRSEYYQLERRYNQSLLYYDVACSSKSSAFERSSYVQALKSSCFYGLANTVAGGDSMDYECAWRLADWNVALDDGTNHSKPKVEWQHMFDQQHYKALKCLELKDELATESAVLEARKAVAEMLKGGSMESTQNIYPYLSKLRQLQQIEDFMNVQFYRVIDGEAELLNKWDQQDRLPYGDFSFMEAILAQRIVVLKTARVRAMRKWVPDALNQALFSLIHEARISGHFQVAAANICAMSQQVLPETVKALLMLEDAQLNWANGDKFLSKRLVNEIVAGGKCKDLMVNAAAYRIYGTFLAETYAEDVHNLYKKFFKHSQTLVEEGLRHASQHDKGTAIDYQRKCLDSDRNFVILHTVAKYADREFVRLKKHFTSAEFKSKKMNLEHMKAELLMMEAEQAKLKESEKEKLSNIRRAKISTKQNAARDEESINTMMSNMEDYLKLALFYYSAYTRKTSIESDLAVFRIVALWLGNHSEKIADTVKESLKVIPTYKFVPVLPQLAPRLDNHKDGVGRMVWETLERCAIDHPHHTLPHILAQVHAFADVERKDVPKDDARLLGAQSLYHKLLKNKQISGIVDQTTDMSLALIEMANKTLGSAKGFSEYRMTAKDALRRCQELDKVHCPTVELKVRESGDYSDIIGVHRWDDQIHGVGGINAPKKLVCHCSDGQNRIQLLKGRDDMRQDAVMQQVFGILNVLLRNDKEAGKQKLAVRTYKVVPLSRQSGILEWCSDTIPIGSWLIPAHSRYRPKDMSAVDARKAFAELAKSSLRTKQEKFLKICQQLSPVFQHFFLERFLTSGMWFERRLAYIKSVAVSSIIGYILGIGDRHVQNVLVDEKTAEVIHIDFGIAFELGKNLPTPETIPFRLTRDIVAGMGVSGIEGVFKKSCEKTLEILRNNHAPIMTILEVLLYDPLYTWNVLANKKAARKQISELYGAEGGQEARSEAVNISAERALLRVSDKLNGKEDEKFTSVEGQVERLIFTASSNLNLCQLFHGWQPYL</sequence>
<dbReference type="PROSITE" id="PS00916">
    <property type="entry name" value="PI3_4_KINASE_2"/>
    <property type="match status" value="1"/>
</dbReference>
<dbReference type="SMART" id="SM00146">
    <property type="entry name" value="PI3Kc"/>
    <property type="match status" value="1"/>
</dbReference>
<evidence type="ECO:0000256" key="7">
    <source>
        <dbReference type="ARBA" id="ARBA00022763"/>
    </source>
</evidence>
<evidence type="ECO:0000256" key="9">
    <source>
        <dbReference type="ARBA" id="ARBA00022840"/>
    </source>
</evidence>
<dbReference type="PANTHER" id="PTHR37079:SF4">
    <property type="entry name" value="SERINE_THREONINE-PROTEIN KINASE ATM"/>
    <property type="match status" value="1"/>
</dbReference>
<evidence type="ECO:0000256" key="1">
    <source>
        <dbReference type="ARBA" id="ARBA00004123"/>
    </source>
</evidence>
<dbReference type="InterPro" id="IPR003151">
    <property type="entry name" value="PIK-rel_kinase_FAT"/>
</dbReference>
<dbReference type="InterPro" id="IPR038980">
    <property type="entry name" value="ATM_plant"/>
</dbReference>
<dbReference type="InterPro" id="IPR016024">
    <property type="entry name" value="ARM-type_fold"/>
</dbReference>
<dbReference type="GeneID" id="109400978"/>
<dbReference type="PROSITE" id="PS51190">
    <property type="entry name" value="FATC"/>
    <property type="match status" value="1"/>
</dbReference>
<evidence type="ECO:0000259" key="13">
    <source>
        <dbReference type="PROSITE" id="PS50290"/>
    </source>
</evidence>
<evidence type="ECO:0000313" key="17">
    <source>
        <dbReference type="Proteomes" id="UP000069940"/>
    </source>
</evidence>
<evidence type="ECO:0000256" key="12">
    <source>
        <dbReference type="RuleBase" id="RU365027"/>
    </source>
</evidence>
<evidence type="ECO:0000256" key="4">
    <source>
        <dbReference type="ARBA" id="ARBA00022527"/>
    </source>
</evidence>
<dbReference type="InterPro" id="IPR014009">
    <property type="entry name" value="PIK_FAT"/>
</dbReference>
<dbReference type="Gene3D" id="3.30.1010.10">
    <property type="entry name" value="Phosphatidylinositol 3-kinase Catalytic Subunit, Chain A, domain 4"/>
    <property type="match status" value="1"/>
</dbReference>
<evidence type="ECO:0000256" key="2">
    <source>
        <dbReference type="ARBA" id="ARBA00010769"/>
    </source>
</evidence>
<keyword evidence="8 12" id="KW-0418">Kinase</keyword>
<feature type="domain" description="FAT" evidence="14">
    <location>
        <begin position="1759"/>
        <end position="2364"/>
    </location>
</feature>
<dbReference type="InterPro" id="IPR018936">
    <property type="entry name" value="PI3/4_kinase_CS"/>
</dbReference>
<dbReference type="Gene3D" id="1.10.1070.11">
    <property type="entry name" value="Phosphatidylinositol 3-/4-kinase, catalytic domain"/>
    <property type="match status" value="1"/>
</dbReference>
<dbReference type="Pfam" id="PF00454">
    <property type="entry name" value="PI3_PI4_kinase"/>
    <property type="match status" value="1"/>
</dbReference>
<reference evidence="16" key="2">
    <citation type="submission" date="2025-05" db="UniProtKB">
        <authorList>
            <consortium name="EnsemblMetazoa"/>
        </authorList>
    </citation>
    <scope>IDENTIFICATION</scope>
    <source>
        <strain evidence="16">Foshan</strain>
    </source>
</reference>
<organism evidence="16 17">
    <name type="scientific">Aedes albopictus</name>
    <name type="common">Asian tiger mosquito</name>
    <name type="synonym">Stegomyia albopicta</name>
    <dbReference type="NCBI Taxonomy" id="7160"/>
    <lineage>
        <taxon>Eukaryota</taxon>
        <taxon>Metazoa</taxon>
        <taxon>Ecdysozoa</taxon>
        <taxon>Arthropoda</taxon>
        <taxon>Hexapoda</taxon>
        <taxon>Insecta</taxon>
        <taxon>Pterygota</taxon>
        <taxon>Neoptera</taxon>
        <taxon>Endopterygota</taxon>
        <taxon>Diptera</taxon>
        <taxon>Nematocera</taxon>
        <taxon>Culicoidea</taxon>
        <taxon>Culicidae</taxon>
        <taxon>Culicinae</taxon>
        <taxon>Aedini</taxon>
        <taxon>Aedes</taxon>
        <taxon>Stegomyia</taxon>
    </lineage>
</organism>
<dbReference type="InterPro" id="IPR000403">
    <property type="entry name" value="PI3/4_kinase_cat_dom"/>
</dbReference>
<dbReference type="PROSITE" id="PS51189">
    <property type="entry name" value="FAT"/>
    <property type="match status" value="1"/>
</dbReference>
<evidence type="ECO:0000256" key="11">
    <source>
        <dbReference type="ARBA" id="ARBA00047899"/>
    </source>
</evidence>
<dbReference type="InterPro" id="IPR003152">
    <property type="entry name" value="FATC_dom"/>
</dbReference>
<keyword evidence="17" id="KW-1185">Reference proteome</keyword>
<name>A0ABM1YNI4_AEDAL</name>
<dbReference type="Pfam" id="PF02260">
    <property type="entry name" value="FATC"/>
    <property type="match status" value="1"/>
</dbReference>
<accession>A0ABM1YNI4</accession>